<dbReference type="InterPro" id="IPR041588">
    <property type="entry name" value="Integrase_H2C2"/>
</dbReference>
<dbReference type="PANTHER" id="PTHR35046">
    <property type="entry name" value="ZINC KNUCKLE (CCHC-TYPE) FAMILY PROTEIN"/>
    <property type="match status" value="1"/>
</dbReference>
<dbReference type="Proteomes" id="UP000250235">
    <property type="component" value="Unassembled WGS sequence"/>
</dbReference>
<name>A0A2Z7CI88_9LAMI</name>
<sequence>MTEAHKALYPVHSGSTKMYKDLQKLYWWPGMTRDIARSVSECLTCQLVKAEHQRPAGMLKPLRIPEWKWESISMDFVLGLPRTVQGYNSIWVIVDRITKSVHFLPVKTTYEMRKYAELCIREIIRLHGIPVSIVSYRDPRFTLAFWKSIHRAVGTKLTFSTSFHPQTDGQSEKGDSDTGRYTQSLYHRFFRELGFEATIGGIHVQQ</sequence>
<dbReference type="EMBL" id="KQ995427">
    <property type="protein sequence ID" value="KZV46658.1"/>
    <property type="molecule type" value="Genomic_DNA"/>
</dbReference>
<dbReference type="PROSITE" id="PS50994">
    <property type="entry name" value="INTEGRASE"/>
    <property type="match status" value="1"/>
</dbReference>
<dbReference type="SUPFAM" id="SSF53098">
    <property type="entry name" value="Ribonuclease H-like"/>
    <property type="match status" value="1"/>
</dbReference>
<dbReference type="OrthoDB" id="1938712at2759"/>
<accession>A0A2Z7CI88</accession>
<dbReference type="Gene3D" id="1.10.340.70">
    <property type="match status" value="1"/>
</dbReference>
<dbReference type="PANTHER" id="PTHR35046:SF26">
    <property type="entry name" value="RNA-DIRECTED DNA POLYMERASE"/>
    <property type="match status" value="1"/>
</dbReference>
<dbReference type="AlphaFoldDB" id="A0A2Z7CI88"/>
<evidence type="ECO:0000313" key="2">
    <source>
        <dbReference type="EMBL" id="KZV46658.1"/>
    </source>
</evidence>
<dbReference type="GO" id="GO:0015074">
    <property type="term" value="P:DNA integration"/>
    <property type="evidence" value="ECO:0007669"/>
    <property type="project" value="InterPro"/>
</dbReference>
<dbReference type="Pfam" id="PF17921">
    <property type="entry name" value="Integrase_H2C2"/>
    <property type="match status" value="1"/>
</dbReference>
<dbReference type="InterPro" id="IPR001584">
    <property type="entry name" value="Integrase_cat-core"/>
</dbReference>
<gene>
    <name evidence="2" type="ORF">F511_15460</name>
</gene>
<proteinExistence type="predicted"/>
<dbReference type="InterPro" id="IPR036397">
    <property type="entry name" value="RNaseH_sf"/>
</dbReference>
<reference evidence="2 3" key="1">
    <citation type="journal article" date="2015" name="Proc. Natl. Acad. Sci. U.S.A.">
        <title>The resurrection genome of Boea hygrometrica: A blueprint for survival of dehydration.</title>
        <authorList>
            <person name="Xiao L."/>
            <person name="Yang G."/>
            <person name="Zhang L."/>
            <person name="Yang X."/>
            <person name="Zhao S."/>
            <person name="Ji Z."/>
            <person name="Zhou Q."/>
            <person name="Hu M."/>
            <person name="Wang Y."/>
            <person name="Chen M."/>
            <person name="Xu Y."/>
            <person name="Jin H."/>
            <person name="Xiao X."/>
            <person name="Hu G."/>
            <person name="Bao F."/>
            <person name="Hu Y."/>
            <person name="Wan P."/>
            <person name="Li L."/>
            <person name="Deng X."/>
            <person name="Kuang T."/>
            <person name="Xiang C."/>
            <person name="Zhu J.K."/>
            <person name="Oliver M.J."/>
            <person name="He Y."/>
        </authorList>
    </citation>
    <scope>NUCLEOTIDE SEQUENCE [LARGE SCALE GENOMIC DNA]</scope>
    <source>
        <strain evidence="3">cv. XS01</strain>
    </source>
</reference>
<dbReference type="GO" id="GO:0003676">
    <property type="term" value="F:nucleic acid binding"/>
    <property type="evidence" value="ECO:0007669"/>
    <property type="project" value="InterPro"/>
</dbReference>
<evidence type="ECO:0000259" key="1">
    <source>
        <dbReference type="PROSITE" id="PS50994"/>
    </source>
</evidence>
<evidence type="ECO:0000313" key="3">
    <source>
        <dbReference type="Proteomes" id="UP000250235"/>
    </source>
</evidence>
<dbReference type="InterPro" id="IPR012337">
    <property type="entry name" value="RNaseH-like_sf"/>
</dbReference>
<protein>
    <recommendedName>
        <fullName evidence="1">Integrase catalytic domain-containing protein</fullName>
    </recommendedName>
</protein>
<organism evidence="2 3">
    <name type="scientific">Dorcoceras hygrometricum</name>
    <dbReference type="NCBI Taxonomy" id="472368"/>
    <lineage>
        <taxon>Eukaryota</taxon>
        <taxon>Viridiplantae</taxon>
        <taxon>Streptophyta</taxon>
        <taxon>Embryophyta</taxon>
        <taxon>Tracheophyta</taxon>
        <taxon>Spermatophyta</taxon>
        <taxon>Magnoliopsida</taxon>
        <taxon>eudicotyledons</taxon>
        <taxon>Gunneridae</taxon>
        <taxon>Pentapetalae</taxon>
        <taxon>asterids</taxon>
        <taxon>lamiids</taxon>
        <taxon>Lamiales</taxon>
        <taxon>Gesneriaceae</taxon>
        <taxon>Didymocarpoideae</taxon>
        <taxon>Trichosporeae</taxon>
        <taxon>Loxocarpinae</taxon>
        <taxon>Dorcoceras</taxon>
    </lineage>
</organism>
<dbReference type="Gene3D" id="3.30.420.10">
    <property type="entry name" value="Ribonuclease H-like superfamily/Ribonuclease H"/>
    <property type="match status" value="1"/>
</dbReference>
<feature type="domain" description="Integrase catalytic" evidence="1">
    <location>
        <begin position="61"/>
        <end position="173"/>
    </location>
</feature>
<keyword evidence="3" id="KW-1185">Reference proteome</keyword>